<evidence type="ECO:0000313" key="2">
    <source>
        <dbReference type="EMBL" id="PMD65493.1"/>
    </source>
</evidence>
<keyword evidence="1" id="KW-0812">Transmembrane</keyword>
<dbReference type="STRING" id="1095630.A0A2J6TR52"/>
<keyword evidence="3" id="KW-1185">Reference proteome</keyword>
<organism evidence="2 3">
    <name type="scientific">Hyaloscypha bicolor E</name>
    <dbReference type="NCBI Taxonomy" id="1095630"/>
    <lineage>
        <taxon>Eukaryota</taxon>
        <taxon>Fungi</taxon>
        <taxon>Dikarya</taxon>
        <taxon>Ascomycota</taxon>
        <taxon>Pezizomycotina</taxon>
        <taxon>Leotiomycetes</taxon>
        <taxon>Helotiales</taxon>
        <taxon>Hyaloscyphaceae</taxon>
        <taxon>Hyaloscypha</taxon>
        <taxon>Hyaloscypha bicolor</taxon>
    </lineage>
</organism>
<gene>
    <name evidence="2" type="ORF">K444DRAFT_608082</name>
</gene>
<proteinExistence type="predicted"/>
<dbReference type="EMBL" id="KZ613746">
    <property type="protein sequence ID" value="PMD65493.1"/>
    <property type="molecule type" value="Genomic_DNA"/>
</dbReference>
<evidence type="ECO:0000313" key="3">
    <source>
        <dbReference type="Proteomes" id="UP000235371"/>
    </source>
</evidence>
<evidence type="ECO:0000256" key="1">
    <source>
        <dbReference type="SAM" id="Phobius"/>
    </source>
</evidence>
<feature type="transmembrane region" description="Helical" evidence="1">
    <location>
        <begin position="31"/>
        <end position="54"/>
    </location>
</feature>
<keyword evidence="1" id="KW-0472">Membrane</keyword>
<dbReference type="PANTHER" id="PTHR35394">
    <property type="entry name" value="DUF3176 DOMAIN-CONTAINING PROTEIN"/>
    <property type="match status" value="1"/>
</dbReference>
<sequence length="120" mass="13676">MHFSSSIQENNDSGKFIQGLNTKYETFIKVIWPWLSLLFLLALLSLLFLIFTILNSSRDRSRIWKSSSLATLKDLDAAAHFDLGELDRISELDGRAENIIVMLECQEDGGWKLVKTIKQG</sequence>
<accession>A0A2J6TR52</accession>
<dbReference type="RefSeq" id="XP_024742397.1">
    <property type="nucleotide sequence ID" value="XM_024879303.1"/>
</dbReference>
<dbReference type="AlphaFoldDB" id="A0A2J6TR52"/>
<protein>
    <submittedName>
        <fullName evidence="2">Uncharacterized protein</fullName>
    </submittedName>
</protein>
<name>A0A2J6TR52_9HELO</name>
<dbReference type="InParanoid" id="A0A2J6TR52"/>
<reference evidence="2 3" key="1">
    <citation type="submission" date="2016-04" db="EMBL/GenBank/DDBJ databases">
        <title>A degradative enzymes factory behind the ericoid mycorrhizal symbiosis.</title>
        <authorList>
            <consortium name="DOE Joint Genome Institute"/>
            <person name="Martino E."/>
            <person name="Morin E."/>
            <person name="Grelet G."/>
            <person name="Kuo A."/>
            <person name="Kohler A."/>
            <person name="Daghino S."/>
            <person name="Barry K."/>
            <person name="Choi C."/>
            <person name="Cichocki N."/>
            <person name="Clum A."/>
            <person name="Copeland A."/>
            <person name="Hainaut M."/>
            <person name="Haridas S."/>
            <person name="Labutti K."/>
            <person name="Lindquist E."/>
            <person name="Lipzen A."/>
            <person name="Khouja H.-R."/>
            <person name="Murat C."/>
            <person name="Ohm R."/>
            <person name="Olson A."/>
            <person name="Spatafora J."/>
            <person name="Veneault-Fourrey C."/>
            <person name="Henrissat B."/>
            <person name="Grigoriev I."/>
            <person name="Martin F."/>
            <person name="Perotto S."/>
        </authorList>
    </citation>
    <scope>NUCLEOTIDE SEQUENCE [LARGE SCALE GENOMIC DNA]</scope>
    <source>
        <strain evidence="2 3">E</strain>
    </source>
</reference>
<dbReference type="Proteomes" id="UP000235371">
    <property type="component" value="Unassembled WGS sequence"/>
</dbReference>
<keyword evidence="1" id="KW-1133">Transmembrane helix</keyword>
<dbReference type="GeneID" id="36587380"/>
<dbReference type="OrthoDB" id="5376804at2759"/>
<dbReference type="PANTHER" id="PTHR35394:SF5">
    <property type="entry name" value="DUF3176 DOMAIN-CONTAINING PROTEIN"/>
    <property type="match status" value="1"/>
</dbReference>